<dbReference type="EMBL" id="CP018228">
    <property type="protein sequence ID" value="API52897.1"/>
    <property type="molecule type" value="Genomic_DNA"/>
</dbReference>
<evidence type="ECO:0000313" key="1">
    <source>
        <dbReference type="EMBL" id="API52897.1"/>
    </source>
</evidence>
<gene>
    <name evidence="1" type="ORF">BMW22_15840</name>
</gene>
<organism evidence="1 2">
    <name type="scientific">Rhizobium leguminosarum</name>
    <dbReference type="NCBI Taxonomy" id="384"/>
    <lineage>
        <taxon>Bacteria</taxon>
        <taxon>Pseudomonadati</taxon>
        <taxon>Pseudomonadota</taxon>
        <taxon>Alphaproteobacteria</taxon>
        <taxon>Hyphomicrobiales</taxon>
        <taxon>Rhizobiaceae</taxon>
        <taxon>Rhizobium/Agrobacterium group</taxon>
        <taxon>Rhizobium</taxon>
    </lineage>
</organism>
<sequence length="112" mass="12146">MLGMEVSSFAERHSMDRAALAEDPLLEAIVSYRQGVADFTANAPDDRDSADAYAEKSYRPARRVLKAWNAPALTFVGAVSALKMAKDADLNDDSEVVSAMVKAALGYFESVR</sequence>
<reference evidence="1 2" key="1">
    <citation type="submission" date="2016-11" db="EMBL/GenBank/DDBJ databases">
        <title>Rhizobium leguminosarum bv. viciae strain Vaf12 isolated from Vavilovia formosa root nodules from Russia, Dagestan.</title>
        <authorList>
            <person name="Kimeklis A."/>
        </authorList>
    </citation>
    <scope>NUCLEOTIDE SEQUENCE [LARGE SCALE GENOMIC DNA]</scope>
    <source>
        <strain evidence="1 2">Vaf-108</strain>
    </source>
</reference>
<accession>A0A1L3ZBA4</accession>
<evidence type="ECO:0000313" key="2">
    <source>
        <dbReference type="Proteomes" id="UP000183050"/>
    </source>
</evidence>
<proteinExistence type="predicted"/>
<dbReference type="Proteomes" id="UP000183050">
    <property type="component" value="Chromosome"/>
</dbReference>
<protein>
    <submittedName>
        <fullName evidence="1">Uncharacterized protein</fullName>
    </submittedName>
</protein>
<dbReference type="AlphaFoldDB" id="A0A1L3ZBA4"/>
<dbReference type="RefSeq" id="WP_072639342.1">
    <property type="nucleotide sequence ID" value="NZ_CP018228.1"/>
</dbReference>
<name>A0A1L3ZBA4_RHILE</name>